<evidence type="ECO:0000259" key="10">
    <source>
        <dbReference type="Pfam" id="PF00593"/>
    </source>
</evidence>
<dbReference type="OrthoDB" id="9816550at2"/>
<accession>A0A558BUR5</accession>
<evidence type="ECO:0000256" key="3">
    <source>
        <dbReference type="ARBA" id="ARBA00022452"/>
    </source>
</evidence>
<evidence type="ECO:0000256" key="4">
    <source>
        <dbReference type="ARBA" id="ARBA00022692"/>
    </source>
</evidence>
<dbReference type="Gene3D" id="2.60.40.1120">
    <property type="entry name" value="Carboxypeptidase-like, regulatory domain"/>
    <property type="match status" value="1"/>
</dbReference>
<dbReference type="PROSITE" id="PS52016">
    <property type="entry name" value="TONB_DEPENDENT_REC_3"/>
    <property type="match status" value="1"/>
</dbReference>
<protein>
    <submittedName>
        <fullName evidence="12">SusC/RagA family TonB-linked outer membrane protein</fullName>
    </submittedName>
</protein>
<keyword evidence="2 8" id="KW-0813">Transport</keyword>
<evidence type="ECO:0000256" key="9">
    <source>
        <dbReference type="RuleBase" id="RU003357"/>
    </source>
</evidence>
<dbReference type="RefSeq" id="WP_144848013.1">
    <property type="nucleotide sequence ID" value="NZ_VMRJ01000003.1"/>
</dbReference>
<dbReference type="AlphaFoldDB" id="A0A558BUR5"/>
<dbReference type="InterPro" id="IPR037066">
    <property type="entry name" value="Plug_dom_sf"/>
</dbReference>
<dbReference type="Gene3D" id="2.170.130.10">
    <property type="entry name" value="TonB-dependent receptor, plug domain"/>
    <property type="match status" value="1"/>
</dbReference>
<evidence type="ECO:0000256" key="5">
    <source>
        <dbReference type="ARBA" id="ARBA00023077"/>
    </source>
</evidence>
<sequence>MMPPLRWLRPVGAGLAFLSTPVIGILAASPAVAGPLKPSRHRPMTTIAPVASGVVSGRVVDAKSAPLPGVTVIVEGTTLGATTNEDGVFTIPNVPAGQHTLIYSSVGFATARVSVTVLDGKPVQAPLTTLGENAQALSEAVVVGYGTQRRQDVTGSITTVDSKQFVKGQVTSPEQLVQGKVAGVQITTAGGAPGAGSQIIIRGGSSLSASNRPLFVIDGVPVTNDGLAGAGNPLSLINPNDIESVTVLKDASATAIYGVRASNGVIIVTTKKGLAGEAVRVNVSTQHSVATVAKYVPVLTGDQFRDLVLNYGNYQQQALLGTENTDWQRAIYRPAYTTDNTASVLGALGKVPFRASVGYLDQQGLLKRNDLKRYTGNLSLTPVLLDGNLRIELNLKGSWIDNNFSDQSAVGTAVGFDPSQPITSDDPRYAPFGGYYEFLQGNGQLVNLSARNPLSLINQRRDRSTVKRSLGNVRLDYKLPFVPGLSANLNVGYDVQRGRGTVFVAPSSASQYNRQGINNQYSQNLDNHLLEAYAKYEGRVLGQRLELLAGYSFQKFGNTNYIFDDRRADGSVYTPLTPTYDNQTQFTNNLVLLSYYSRLNYNVADKYLFTGTFRIDQTSNFAPSRRTGYFPSGAFAWRLKGEDFLKENATVSELKLRLGYGQTGQQDIGINSGYLPISTLSTNTAQQLVGGQYYRTLRPSFYNPELTWETTTTYNVGLDYGFFDGRLTGAVEVYQRDTKNLLFFSNVSALSNLSNAGFLNIGSLTNRGVELTANLDVVRGKKLNVAVNANATFNRNRITKLTLVDDANYVGQINGSQINAVGAPAGSFYVYKQLYNAEGQPIQNAVADLEADGVLNGSDRYISKSPRPTTILGFGSTANYGKLNLAFTLRANLGGYIFNGVRSGAYFAPSTNGTLGNLSTEILASRLANFNSLTAQSDYFLENGSFARLENVTLGYQFGSVLGKNSTLNLTAAAQNLFLLTNYSGIDPEISSGYDSNIYPRPRTFTLGLTYGF</sequence>
<dbReference type="Pfam" id="PF13715">
    <property type="entry name" value="CarbopepD_reg_2"/>
    <property type="match status" value="1"/>
</dbReference>
<dbReference type="Pfam" id="PF07715">
    <property type="entry name" value="Plug"/>
    <property type="match status" value="1"/>
</dbReference>
<dbReference type="InterPro" id="IPR000531">
    <property type="entry name" value="Beta-barrel_TonB"/>
</dbReference>
<evidence type="ECO:0000256" key="1">
    <source>
        <dbReference type="ARBA" id="ARBA00004571"/>
    </source>
</evidence>
<dbReference type="FunFam" id="2.170.130.10:FF:000008">
    <property type="entry name" value="SusC/RagA family TonB-linked outer membrane protein"/>
    <property type="match status" value="1"/>
</dbReference>
<name>A0A558BUR5_9BACT</name>
<dbReference type="EMBL" id="VMRJ01000003">
    <property type="protein sequence ID" value="TVT40268.1"/>
    <property type="molecule type" value="Genomic_DNA"/>
</dbReference>
<keyword evidence="4 8" id="KW-0812">Transmembrane</keyword>
<gene>
    <name evidence="12" type="ORF">FNT36_12355</name>
</gene>
<organism evidence="12 13">
    <name type="scientific">Hymenobacter setariae</name>
    <dbReference type="NCBI Taxonomy" id="2594794"/>
    <lineage>
        <taxon>Bacteria</taxon>
        <taxon>Pseudomonadati</taxon>
        <taxon>Bacteroidota</taxon>
        <taxon>Cytophagia</taxon>
        <taxon>Cytophagales</taxon>
        <taxon>Hymenobacteraceae</taxon>
        <taxon>Hymenobacter</taxon>
    </lineage>
</organism>
<evidence type="ECO:0000259" key="11">
    <source>
        <dbReference type="Pfam" id="PF07715"/>
    </source>
</evidence>
<dbReference type="SUPFAM" id="SSF49464">
    <property type="entry name" value="Carboxypeptidase regulatory domain-like"/>
    <property type="match status" value="1"/>
</dbReference>
<dbReference type="InterPro" id="IPR023997">
    <property type="entry name" value="TonB-dep_OMP_SusC/RagA_CS"/>
</dbReference>
<dbReference type="Proteomes" id="UP000317624">
    <property type="component" value="Unassembled WGS sequence"/>
</dbReference>
<dbReference type="InterPro" id="IPR039426">
    <property type="entry name" value="TonB-dep_rcpt-like"/>
</dbReference>
<evidence type="ECO:0000313" key="13">
    <source>
        <dbReference type="Proteomes" id="UP000317624"/>
    </source>
</evidence>
<feature type="domain" description="TonB-dependent receptor plug" evidence="11">
    <location>
        <begin position="150"/>
        <end position="265"/>
    </location>
</feature>
<dbReference type="GO" id="GO:0009279">
    <property type="term" value="C:cell outer membrane"/>
    <property type="evidence" value="ECO:0007669"/>
    <property type="project" value="UniProtKB-SubCell"/>
</dbReference>
<proteinExistence type="inferred from homology"/>
<dbReference type="Gene3D" id="2.40.170.20">
    <property type="entry name" value="TonB-dependent receptor, beta-barrel domain"/>
    <property type="match status" value="1"/>
</dbReference>
<evidence type="ECO:0000256" key="8">
    <source>
        <dbReference type="PROSITE-ProRule" id="PRU01360"/>
    </source>
</evidence>
<dbReference type="InterPro" id="IPR036942">
    <property type="entry name" value="Beta-barrel_TonB_sf"/>
</dbReference>
<dbReference type="SUPFAM" id="SSF56935">
    <property type="entry name" value="Porins"/>
    <property type="match status" value="1"/>
</dbReference>
<dbReference type="InterPro" id="IPR023996">
    <property type="entry name" value="TonB-dep_OMP_SusC/RagA"/>
</dbReference>
<dbReference type="NCBIfam" id="TIGR04057">
    <property type="entry name" value="SusC_RagA_signa"/>
    <property type="match status" value="1"/>
</dbReference>
<dbReference type="InterPro" id="IPR012910">
    <property type="entry name" value="Plug_dom"/>
</dbReference>
<comment type="caution">
    <text evidence="12">The sequence shown here is derived from an EMBL/GenBank/DDBJ whole genome shotgun (WGS) entry which is preliminary data.</text>
</comment>
<feature type="domain" description="TonB-dependent receptor-like beta-barrel" evidence="10">
    <location>
        <begin position="418"/>
        <end position="977"/>
    </location>
</feature>
<keyword evidence="5 9" id="KW-0798">TonB box</keyword>
<keyword evidence="7 8" id="KW-0998">Cell outer membrane</keyword>
<reference evidence="12 13" key="1">
    <citation type="submission" date="2019-07" db="EMBL/GenBank/DDBJ databases">
        <title>Hymenobacter sp. straun FUR1 Genome sequencing and assembly.</title>
        <authorList>
            <person name="Chhetri G."/>
        </authorList>
    </citation>
    <scope>NUCLEOTIDE SEQUENCE [LARGE SCALE GENOMIC DNA]</scope>
    <source>
        <strain evidence="12 13">Fur1</strain>
    </source>
</reference>
<comment type="subcellular location">
    <subcellularLocation>
        <location evidence="1 8">Cell outer membrane</location>
        <topology evidence="1 8">Multi-pass membrane protein</topology>
    </subcellularLocation>
</comment>
<comment type="similarity">
    <text evidence="8 9">Belongs to the TonB-dependent receptor family.</text>
</comment>
<evidence type="ECO:0000256" key="2">
    <source>
        <dbReference type="ARBA" id="ARBA00022448"/>
    </source>
</evidence>
<dbReference type="NCBIfam" id="TIGR04056">
    <property type="entry name" value="OMP_RagA_SusC"/>
    <property type="match status" value="1"/>
</dbReference>
<evidence type="ECO:0000256" key="6">
    <source>
        <dbReference type="ARBA" id="ARBA00023136"/>
    </source>
</evidence>
<evidence type="ECO:0000313" key="12">
    <source>
        <dbReference type="EMBL" id="TVT40268.1"/>
    </source>
</evidence>
<evidence type="ECO:0000256" key="7">
    <source>
        <dbReference type="ARBA" id="ARBA00023237"/>
    </source>
</evidence>
<dbReference type="InterPro" id="IPR008969">
    <property type="entry name" value="CarboxyPept-like_regulatory"/>
</dbReference>
<keyword evidence="6 8" id="KW-0472">Membrane</keyword>
<keyword evidence="13" id="KW-1185">Reference proteome</keyword>
<keyword evidence="3 8" id="KW-1134">Transmembrane beta strand</keyword>
<dbReference type="Pfam" id="PF00593">
    <property type="entry name" value="TonB_dep_Rec_b-barrel"/>
    <property type="match status" value="1"/>
</dbReference>